<dbReference type="Pfam" id="PF08310">
    <property type="entry name" value="LGFP"/>
    <property type="match status" value="3"/>
</dbReference>
<dbReference type="EMBL" id="BAOP01000030">
    <property type="protein sequence ID" value="GAC81216.1"/>
    <property type="molecule type" value="Genomic_DNA"/>
</dbReference>
<dbReference type="SUPFAM" id="SSF55846">
    <property type="entry name" value="N-acetylmuramoyl-L-alanine amidase-like"/>
    <property type="match status" value="1"/>
</dbReference>
<dbReference type="GO" id="GO:0008745">
    <property type="term" value="F:N-acetylmuramoyl-L-alanine amidase activity"/>
    <property type="evidence" value="ECO:0007669"/>
    <property type="project" value="InterPro"/>
</dbReference>
<dbReference type="Gene3D" id="3.40.80.10">
    <property type="entry name" value="Peptidoglycan recognition protein-like"/>
    <property type="match status" value="1"/>
</dbReference>
<dbReference type="AlphaFoldDB" id="M3TI84"/>
<dbReference type="SMART" id="SM00644">
    <property type="entry name" value="Ami_2"/>
    <property type="match status" value="1"/>
</dbReference>
<dbReference type="Proteomes" id="UP000035009">
    <property type="component" value="Unassembled WGS sequence"/>
</dbReference>
<gene>
    <name evidence="2" type="ORF">GM1_030_00450</name>
</gene>
<dbReference type="GO" id="GO:0009253">
    <property type="term" value="P:peptidoglycan catabolic process"/>
    <property type="evidence" value="ECO:0007669"/>
    <property type="project" value="InterPro"/>
</dbReference>
<proteinExistence type="predicted"/>
<dbReference type="eggNOG" id="COG5632">
    <property type="taxonomic scope" value="Bacteria"/>
</dbReference>
<reference evidence="2 3" key="1">
    <citation type="submission" date="2013-02" db="EMBL/GenBank/DDBJ databases">
        <title>Whole genome shotgun sequence of Gordonia malaquae NBRC 108250.</title>
        <authorList>
            <person name="Yoshida I."/>
            <person name="Hosoyama A."/>
            <person name="Tsuchikane K."/>
            <person name="Ando Y."/>
            <person name="Baba S."/>
            <person name="Ohji S."/>
            <person name="Hamada M."/>
            <person name="Tamura T."/>
            <person name="Yamazoe A."/>
            <person name="Yamazaki S."/>
            <person name="Fujita N."/>
        </authorList>
    </citation>
    <scope>NUCLEOTIDE SEQUENCE [LARGE SCALE GENOMIC DNA]</scope>
    <source>
        <strain evidence="2 3">NBRC 108250</strain>
    </source>
</reference>
<comment type="caution">
    <text evidence="2">The sequence shown here is derived from an EMBL/GenBank/DDBJ whole genome shotgun (WGS) entry which is preliminary data.</text>
</comment>
<dbReference type="RefSeq" id="WP_008380804.1">
    <property type="nucleotide sequence ID" value="NZ_BAOP01000030.1"/>
</dbReference>
<name>M3TI84_GORML</name>
<evidence type="ECO:0000313" key="3">
    <source>
        <dbReference type="Proteomes" id="UP000035009"/>
    </source>
</evidence>
<dbReference type="InterPro" id="IPR013207">
    <property type="entry name" value="LGFP"/>
</dbReference>
<evidence type="ECO:0000313" key="2">
    <source>
        <dbReference type="EMBL" id="GAC81216.1"/>
    </source>
</evidence>
<dbReference type="Pfam" id="PF01510">
    <property type="entry name" value="Amidase_2"/>
    <property type="match status" value="1"/>
</dbReference>
<sequence length="340" mass="37603">MSKPTFRYLELLGPNRQSRNGARVPYFFLHTEEGSATAENLVRSGNSSGAFSYHYIADDKTLVAMVDTDYGAWAVLDANNRSINLCFAGSRAAQSREVWLAKFRNAIRIAAWTFAQDAKKYPYLRAVVQSRPYRKGDIACISDHNFVTTVLGIGNHTDVGPNFPWDVFEADLRSYLAPAPPAPVINRIDECAAKNLWLGARETVGEKSTPGGRGRFAKFAGGYVYWTAVTGAFAIPNAIFETWGEHGWEKVYGYPVNVATTINGGVIQAFERAVIYRKDGEVGHPVGGEIFKRFARDGYEPVLGWPTSDERDNGTGGRIQEFEKADLVWDPSGVSKVVKK</sequence>
<dbReference type="InterPro" id="IPR036505">
    <property type="entry name" value="Amidase/PGRP_sf"/>
</dbReference>
<accession>M3TI84</accession>
<dbReference type="STRING" id="410332.SAMN04488550_4114"/>
<dbReference type="InterPro" id="IPR002502">
    <property type="entry name" value="Amidase_domain"/>
</dbReference>
<organism evidence="2 3">
    <name type="scientific">Gordonia malaquae NBRC 108250</name>
    <dbReference type="NCBI Taxonomy" id="1223542"/>
    <lineage>
        <taxon>Bacteria</taxon>
        <taxon>Bacillati</taxon>
        <taxon>Actinomycetota</taxon>
        <taxon>Actinomycetes</taxon>
        <taxon>Mycobacteriales</taxon>
        <taxon>Gordoniaceae</taxon>
        <taxon>Gordonia</taxon>
    </lineage>
</organism>
<dbReference type="eggNOG" id="COG5479">
    <property type="taxonomic scope" value="Bacteria"/>
</dbReference>
<dbReference type="OrthoDB" id="4377647at2"/>
<evidence type="ECO:0000259" key="1">
    <source>
        <dbReference type="SMART" id="SM00644"/>
    </source>
</evidence>
<keyword evidence="3" id="KW-1185">Reference proteome</keyword>
<feature type="domain" description="N-acetylmuramoyl-L-alanine amidase" evidence="1">
    <location>
        <begin position="13"/>
        <end position="160"/>
    </location>
</feature>
<protein>
    <recommendedName>
        <fullName evidence="1">N-acetylmuramoyl-L-alanine amidase domain-containing protein</fullName>
    </recommendedName>
</protein>